<dbReference type="PROSITE" id="PS50935">
    <property type="entry name" value="SSB"/>
    <property type="match status" value="1"/>
</dbReference>
<dbReference type="CDD" id="cd04496">
    <property type="entry name" value="SSB_OBF"/>
    <property type="match status" value="1"/>
</dbReference>
<dbReference type="PANTHER" id="PTHR10302">
    <property type="entry name" value="SINGLE-STRANDED DNA-BINDING PROTEIN"/>
    <property type="match status" value="1"/>
</dbReference>
<dbReference type="InterPro" id="IPR012340">
    <property type="entry name" value="NA-bd_OB-fold"/>
</dbReference>
<dbReference type="RefSeq" id="WP_369704636.1">
    <property type="nucleotide sequence ID" value="NZ_JBGEWD010000010.1"/>
</dbReference>
<protein>
    <recommendedName>
        <fullName evidence="2 3">Single-stranded DNA-binding protein</fullName>
        <shortName evidence="2">SSB</shortName>
    </recommendedName>
</protein>
<feature type="region of interest" description="Disordered" evidence="4">
    <location>
        <begin position="105"/>
        <end position="150"/>
    </location>
</feature>
<dbReference type="PIRSF" id="PIRSF002070">
    <property type="entry name" value="SSB"/>
    <property type="match status" value="1"/>
</dbReference>
<dbReference type="InterPro" id="IPR011344">
    <property type="entry name" value="ssDNA-bd"/>
</dbReference>
<dbReference type="HAMAP" id="MF_00984">
    <property type="entry name" value="SSB"/>
    <property type="match status" value="1"/>
</dbReference>
<evidence type="ECO:0000256" key="4">
    <source>
        <dbReference type="SAM" id="MobiDB-lite"/>
    </source>
</evidence>
<comment type="subunit">
    <text evidence="2">Homotetramer.</text>
</comment>
<dbReference type="Proteomes" id="UP001564657">
    <property type="component" value="Unassembled WGS sequence"/>
</dbReference>
<evidence type="ECO:0000313" key="5">
    <source>
        <dbReference type="EMBL" id="MEY8000745.1"/>
    </source>
</evidence>
<proteinExistence type="inferred from homology"/>
<reference evidence="5 6" key="1">
    <citation type="submission" date="2024-08" db="EMBL/GenBank/DDBJ databases">
        <title>Clostridium lapicellarii sp. nov., and Clostridium renhuaiense sp. nov., two species isolated from the mud in a fermentation cellar used for producing sauce-flavour Chinese liquors.</title>
        <authorList>
            <person name="Yang F."/>
            <person name="Wang H."/>
            <person name="Chen L.Q."/>
            <person name="Zhou N."/>
            <person name="Lu J.J."/>
            <person name="Pu X.X."/>
            <person name="Wan B."/>
            <person name="Wang L."/>
            <person name="Liu S.J."/>
        </authorList>
    </citation>
    <scope>NUCLEOTIDE SEQUENCE [LARGE SCALE GENOMIC DNA]</scope>
    <source>
        <strain evidence="5 6">MT-5</strain>
    </source>
</reference>
<feature type="compositionally biased region" description="Acidic residues" evidence="4">
    <location>
        <begin position="135"/>
        <end position="150"/>
    </location>
</feature>
<dbReference type="SUPFAM" id="SSF50249">
    <property type="entry name" value="Nucleic acid-binding proteins"/>
    <property type="match status" value="1"/>
</dbReference>
<comment type="caution">
    <text evidence="2">Lacks conserved residue(s) required for the propagation of feature annotation.</text>
</comment>
<keyword evidence="1 2" id="KW-0238">DNA-binding</keyword>
<name>A0ABV4BQC4_9CLOT</name>
<dbReference type="Gene3D" id="2.40.50.140">
    <property type="entry name" value="Nucleic acid-binding proteins"/>
    <property type="match status" value="1"/>
</dbReference>
<evidence type="ECO:0000256" key="3">
    <source>
        <dbReference type="PIRNR" id="PIRNR002070"/>
    </source>
</evidence>
<evidence type="ECO:0000256" key="2">
    <source>
        <dbReference type="HAMAP-Rule" id="MF_00984"/>
    </source>
</evidence>
<sequence>MNKVVLIGRLTKDPELRFTPGMGKAVTTFTIAVDRRFSKDGQKEADFVPIVVWGKQAESTANYMSKGKLIGISGRIQTRSYEAKDGSRKYVTEVIAEEVQFLEWGEKTSRNSHNENLNENSSADADKNKGFNEEIYGEDITPVDDGDIPF</sequence>
<dbReference type="EMBL" id="JBGEWD010000010">
    <property type="protein sequence ID" value="MEY8000745.1"/>
    <property type="molecule type" value="Genomic_DNA"/>
</dbReference>
<dbReference type="InterPro" id="IPR000424">
    <property type="entry name" value="Primosome_PriB/ssb"/>
</dbReference>
<dbReference type="PANTHER" id="PTHR10302:SF27">
    <property type="entry name" value="SINGLE-STRANDED DNA-BINDING PROTEIN"/>
    <property type="match status" value="1"/>
</dbReference>
<dbReference type="GO" id="GO:0003677">
    <property type="term" value="F:DNA binding"/>
    <property type="evidence" value="ECO:0007669"/>
    <property type="project" value="UniProtKB-KW"/>
</dbReference>
<dbReference type="NCBIfam" id="TIGR00621">
    <property type="entry name" value="ssb"/>
    <property type="match status" value="1"/>
</dbReference>
<organism evidence="5 6">
    <name type="scientific">Clostridium moutaii</name>
    <dbReference type="NCBI Taxonomy" id="3240932"/>
    <lineage>
        <taxon>Bacteria</taxon>
        <taxon>Bacillati</taxon>
        <taxon>Bacillota</taxon>
        <taxon>Clostridia</taxon>
        <taxon>Eubacteriales</taxon>
        <taxon>Clostridiaceae</taxon>
        <taxon>Clostridium</taxon>
    </lineage>
</organism>
<evidence type="ECO:0000256" key="1">
    <source>
        <dbReference type="ARBA" id="ARBA00023125"/>
    </source>
</evidence>
<keyword evidence="6" id="KW-1185">Reference proteome</keyword>
<evidence type="ECO:0000313" key="6">
    <source>
        <dbReference type="Proteomes" id="UP001564657"/>
    </source>
</evidence>
<gene>
    <name evidence="5" type="ORF">AB8U03_11135</name>
</gene>
<dbReference type="Pfam" id="PF00436">
    <property type="entry name" value="SSB"/>
    <property type="match status" value="1"/>
</dbReference>
<accession>A0ABV4BQC4</accession>
<comment type="caution">
    <text evidence="5">The sequence shown here is derived from an EMBL/GenBank/DDBJ whole genome shotgun (WGS) entry which is preliminary data.</text>
</comment>